<evidence type="ECO:0000313" key="2">
    <source>
        <dbReference type="Proteomes" id="UP000429607"/>
    </source>
</evidence>
<reference evidence="1 2" key="1">
    <citation type="submission" date="2018-09" db="EMBL/GenBank/DDBJ databases">
        <title>Genomic investigation of the strawberry pathogen Phytophthora fragariae indicates pathogenicity is determined by transcriptional variation in three key races.</title>
        <authorList>
            <person name="Adams T.M."/>
            <person name="Armitage A.D."/>
            <person name="Sobczyk M.K."/>
            <person name="Bates H.J."/>
            <person name="Dunwell J.M."/>
            <person name="Nellist C.F."/>
            <person name="Harrison R.J."/>
        </authorList>
    </citation>
    <scope>NUCLEOTIDE SEQUENCE [LARGE SCALE GENOMIC DNA]</scope>
    <source>
        <strain evidence="1 2">SCRP249</strain>
    </source>
</reference>
<name>A0A6A3JXM9_9STRA</name>
<protein>
    <submittedName>
        <fullName evidence="1">Uncharacterized protein</fullName>
    </submittedName>
</protein>
<dbReference type="Proteomes" id="UP000429607">
    <property type="component" value="Unassembled WGS sequence"/>
</dbReference>
<gene>
    <name evidence="1" type="ORF">PR001_g19711</name>
</gene>
<accession>A0A6A3JXM9</accession>
<organism evidence="1 2">
    <name type="scientific">Phytophthora rubi</name>
    <dbReference type="NCBI Taxonomy" id="129364"/>
    <lineage>
        <taxon>Eukaryota</taxon>
        <taxon>Sar</taxon>
        <taxon>Stramenopiles</taxon>
        <taxon>Oomycota</taxon>
        <taxon>Peronosporomycetes</taxon>
        <taxon>Peronosporales</taxon>
        <taxon>Peronosporaceae</taxon>
        <taxon>Phytophthora</taxon>
    </lineage>
</organism>
<dbReference type="EMBL" id="QXFV01001862">
    <property type="protein sequence ID" value="KAE8996974.1"/>
    <property type="molecule type" value="Genomic_DNA"/>
</dbReference>
<evidence type="ECO:0000313" key="1">
    <source>
        <dbReference type="EMBL" id="KAE8996974.1"/>
    </source>
</evidence>
<dbReference type="AlphaFoldDB" id="A0A6A3JXM9"/>
<comment type="caution">
    <text evidence="1">The sequence shown here is derived from an EMBL/GenBank/DDBJ whole genome shotgun (WGS) entry which is preliminary data.</text>
</comment>
<proteinExistence type="predicted"/>
<sequence length="135" mass="14593">MEETKESDEDESYCVLAALLPAKARAIKKYGEAFICAGDYICNEYVAVRSSSKHMLGKHTSAAGTCWEASSEVWGIQTERSSAMGARRDLAAEGRRGHARAAHSSRAKRWLRASEASDGLFAGEGSLGNLPDSEH</sequence>